<comment type="caution">
    <text evidence="5">The sequence shown here is derived from an EMBL/GenBank/DDBJ whole genome shotgun (WGS) entry which is preliminary data.</text>
</comment>
<proteinExistence type="predicted"/>
<evidence type="ECO:0000313" key="5">
    <source>
        <dbReference type="EMBL" id="KAK1748389.1"/>
    </source>
</evidence>
<evidence type="ECO:0000256" key="3">
    <source>
        <dbReference type="SAM" id="MobiDB-lite"/>
    </source>
</evidence>
<dbReference type="SUPFAM" id="SSF48371">
    <property type="entry name" value="ARM repeat"/>
    <property type="match status" value="1"/>
</dbReference>
<name>A0AAD8YKR3_9STRA</name>
<evidence type="ECO:0000259" key="4">
    <source>
        <dbReference type="SMART" id="SM01349"/>
    </source>
</evidence>
<dbReference type="InterPro" id="IPR011989">
    <property type="entry name" value="ARM-like"/>
</dbReference>
<evidence type="ECO:0000313" key="6">
    <source>
        <dbReference type="Proteomes" id="UP001224775"/>
    </source>
</evidence>
<organism evidence="5 6">
    <name type="scientific">Skeletonema marinoi</name>
    <dbReference type="NCBI Taxonomy" id="267567"/>
    <lineage>
        <taxon>Eukaryota</taxon>
        <taxon>Sar</taxon>
        <taxon>Stramenopiles</taxon>
        <taxon>Ochrophyta</taxon>
        <taxon>Bacillariophyta</taxon>
        <taxon>Coscinodiscophyceae</taxon>
        <taxon>Thalassiosirophycidae</taxon>
        <taxon>Thalassiosirales</taxon>
        <taxon>Skeletonemataceae</taxon>
        <taxon>Skeletonema</taxon>
        <taxon>Skeletonema marinoi-dohrnii complex</taxon>
    </lineage>
</organism>
<gene>
    <name evidence="5" type="ORF">QTG54_000328</name>
</gene>
<dbReference type="Proteomes" id="UP001224775">
    <property type="component" value="Unassembled WGS sequence"/>
</dbReference>
<evidence type="ECO:0000256" key="2">
    <source>
        <dbReference type="PROSITE-ProRule" id="PRU00103"/>
    </source>
</evidence>
<dbReference type="SMART" id="SM01349">
    <property type="entry name" value="TOG"/>
    <property type="match status" value="1"/>
</dbReference>
<dbReference type="PANTHER" id="PTHR23346:SF7">
    <property type="entry name" value="STALLED RIBOSOME SENSOR GCN1"/>
    <property type="match status" value="1"/>
</dbReference>
<dbReference type="InterPro" id="IPR016024">
    <property type="entry name" value="ARM-type_fold"/>
</dbReference>
<feature type="region of interest" description="Disordered" evidence="3">
    <location>
        <begin position="1"/>
        <end position="55"/>
    </location>
</feature>
<protein>
    <submittedName>
        <fullName evidence="5">HEAT repeat domain-containing protein</fullName>
    </submittedName>
</protein>
<dbReference type="GO" id="GO:0034198">
    <property type="term" value="P:cellular response to amino acid starvation"/>
    <property type="evidence" value="ECO:0007669"/>
    <property type="project" value="TreeGrafter"/>
</dbReference>
<dbReference type="GO" id="GO:0006417">
    <property type="term" value="P:regulation of translation"/>
    <property type="evidence" value="ECO:0007669"/>
    <property type="project" value="TreeGrafter"/>
</dbReference>
<keyword evidence="1" id="KW-0677">Repeat</keyword>
<dbReference type="AlphaFoldDB" id="A0AAD8YKR3"/>
<dbReference type="Pfam" id="PF24984">
    <property type="entry name" value="HEAT_EF3_GNC1"/>
    <property type="match status" value="1"/>
</dbReference>
<feature type="region of interest" description="Disordered" evidence="3">
    <location>
        <begin position="535"/>
        <end position="559"/>
    </location>
</feature>
<dbReference type="InterPro" id="IPR034085">
    <property type="entry name" value="TOG"/>
</dbReference>
<dbReference type="Gene3D" id="1.25.10.10">
    <property type="entry name" value="Leucine-rich Repeat Variant"/>
    <property type="match status" value="1"/>
</dbReference>
<dbReference type="EMBL" id="JATAAI010000001">
    <property type="protein sequence ID" value="KAK1748389.1"/>
    <property type="molecule type" value="Genomic_DNA"/>
</dbReference>
<accession>A0AAD8YKR3</accession>
<feature type="compositionally biased region" description="Polar residues" evidence="3">
    <location>
        <begin position="1"/>
        <end position="10"/>
    </location>
</feature>
<evidence type="ECO:0000256" key="1">
    <source>
        <dbReference type="ARBA" id="ARBA00022737"/>
    </source>
</evidence>
<dbReference type="PROSITE" id="PS50077">
    <property type="entry name" value="HEAT_REPEAT"/>
    <property type="match status" value="1"/>
</dbReference>
<dbReference type="PANTHER" id="PTHR23346">
    <property type="entry name" value="TRANSLATIONAL ACTIVATOR GCN1-RELATED"/>
    <property type="match status" value="1"/>
</dbReference>
<dbReference type="FunFam" id="1.25.10.10:FF:000550">
    <property type="entry name" value="Predicted protein"/>
    <property type="match status" value="1"/>
</dbReference>
<feature type="domain" description="TOG" evidence="4">
    <location>
        <begin position="261"/>
        <end position="489"/>
    </location>
</feature>
<feature type="compositionally biased region" description="Low complexity" evidence="3">
    <location>
        <begin position="20"/>
        <end position="37"/>
    </location>
</feature>
<dbReference type="GO" id="GO:0005829">
    <property type="term" value="C:cytosol"/>
    <property type="evidence" value="ECO:0007669"/>
    <property type="project" value="TreeGrafter"/>
</dbReference>
<dbReference type="GO" id="GO:0019887">
    <property type="term" value="F:protein kinase regulator activity"/>
    <property type="evidence" value="ECO:0007669"/>
    <property type="project" value="TreeGrafter"/>
</dbReference>
<dbReference type="Pfam" id="PF24987">
    <property type="entry name" value="HEAT_EF3_N"/>
    <property type="match status" value="1"/>
</dbReference>
<feature type="compositionally biased region" description="Basic and acidic residues" evidence="3">
    <location>
        <begin position="535"/>
        <end position="547"/>
    </location>
</feature>
<feature type="repeat" description="HEAT" evidence="2">
    <location>
        <begin position="432"/>
        <end position="470"/>
    </location>
</feature>
<feature type="region of interest" description="Disordered" evidence="3">
    <location>
        <begin position="495"/>
        <end position="515"/>
    </location>
</feature>
<reference evidence="5" key="1">
    <citation type="submission" date="2023-06" db="EMBL/GenBank/DDBJ databases">
        <title>Survivors Of The Sea: Transcriptome response of Skeletonema marinoi to long-term dormancy.</title>
        <authorList>
            <person name="Pinder M.I.M."/>
            <person name="Kourtchenko O."/>
            <person name="Robertson E.K."/>
            <person name="Larsson T."/>
            <person name="Maumus F."/>
            <person name="Osuna-Cruz C.M."/>
            <person name="Vancaester E."/>
            <person name="Stenow R."/>
            <person name="Vandepoele K."/>
            <person name="Ploug H."/>
            <person name="Bruchert V."/>
            <person name="Godhe A."/>
            <person name="Topel M."/>
        </authorList>
    </citation>
    <scope>NUCLEOTIDE SEQUENCE</scope>
    <source>
        <strain evidence="5">R05AC</strain>
    </source>
</reference>
<dbReference type="InterPro" id="IPR021133">
    <property type="entry name" value="HEAT_type_2"/>
</dbReference>
<keyword evidence="6" id="KW-1185">Reference proteome</keyword>
<sequence>MASISASTTHKVGIKKKPASKIASSKISSKKSSASKSLQRRGSVAPKLKGSELNHPDTLSKFLSLDEAQQKDRTLKEFLPHCLGERATFHEGIAKPHTASTTQSRGAAAADIAILVKELGAVVVLKRFGVLAEIEKTLLPLGIGAVFGNGPGAGINPGGGMRKIASAVSLASMDSTGFTDDFPSNMSIGTSTIGTDSKRGKTTPSNAREGALLLLRALCELGMKSVEPYVVPMLAAALDECGSSSSSIREAAEDASVAIVSLANPLAASRLIVPVIFEALHSPEWRVKSAALDRLAQVAERAPQQVSRLLPKIIPTVTAQVWDTKPQVTKSANQTLLAVCQTNENPDVSPAIPAVVNAISKPSDTYKAVEELMATTFVATVDSSTLAILCPILSRGLKEKNAVRKRSCCVVIENMSRLVDSPNAVAPFGPLLVPELKKVVENVQFEDIRDVALSALQSLTRALGHSDVEDAMKSIMQAEADQAEAEQKRIEDALEDERRAEEEQRKKEEEERRQFKEAMEAQRLLEKLALEEEEKKKQQAMLKKEQQMKSTKSASGKCQGCGLKKCPKSCLFYSK</sequence>